<dbReference type="SUPFAM" id="SSF52540">
    <property type="entry name" value="P-loop containing nucleoside triphosphate hydrolases"/>
    <property type="match status" value="1"/>
</dbReference>
<dbReference type="Gene3D" id="3.40.50.300">
    <property type="entry name" value="P-loop containing nucleotide triphosphate hydrolases"/>
    <property type="match status" value="1"/>
</dbReference>
<dbReference type="SMART" id="SM00382">
    <property type="entry name" value="AAA"/>
    <property type="match status" value="1"/>
</dbReference>
<gene>
    <name evidence="5" type="ORF">FCL42_20040</name>
</gene>
<keyword evidence="3 5" id="KW-0067">ATP-binding</keyword>
<dbReference type="GO" id="GO:0016887">
    <property type="term" value="F:ATP hydrolysis activity"/>
    <property type="evidence" value="ECO:0007669"/>
    <property type="project" value="InterPro"/>
</dbReference>
<dbReference type="PROSITE" id="PS00211">
    <property type="entry name" value="ABC_TRANSPORTER_1"/>
    <property type="match status" value="1"/>
</dbReference>
<evidence type="ECO:0000259" key="4">
    <source>
        <dbReference type="PROSITE" id="PS50893"/>
    </source>
</evidence>
<dbReference type="AlphaFoldDB" id="A0A4U1BFZ5"/>
<dbReference type="PANTHER" id="PTHR42711">
    <property type="entry name" value="ABC TRANSPORTER ATP-BINDING PROTEIN"/>
    <property type="match status" value="1"/>
</dbReference>
<dbReference type="EMBL" id="SWCJ01000024">
    <property type="protein sequence ID" value="TKB50083.1"/>
    <property type="molecule type" value="Genomic_DNA"/>
</dbReference>
<dbReference type="InterPro" id="IPR050763">
    <property type="entry name" value="ABC_transporter_ATP-binding"/>
</dbReference>
<dbReference type="OrthoDB" id="9775490at2"/>
<accession>A0A4U1BFZ5</accession>
<protein>
    <submittedName>
        <fullName evidence="5">ABC transporter ATP-binding protein</fullName>
    </submittedName>
</protein>
<reference evidence="5 6" key="1">
    <citation type="submission" date="2019-04" db="EMBL/GenBank/DDBJ databases">
        <authorList>
            <person name="Hwang J.C."/>
        </authorList>
    </citation>
    <scope>NUCLEOTIDE SEQUENCE [LARGE SCALE GENOMIC DNA]</scope>
    <source>
        <strain evidence="5 6">IMCC35002</strain>
    </source>
</reference>
<keyword evidence="2" id="KW-0547">Nucleotide-binding</keyword>
<dbReference type="GO" id="GO:0005524">
    <property type="term" value="F:ATP binding"/>
    <property type="evidence" value="ECO:0007669"/>
    <property type="project" value="UniProtKB-KW"/>
</dbReference>
<keyword evidence="1" id="KW-0813">Transport</keyword>
<evidence type="ECO:0000256" key="2">
    <source>
        <dbReference type="ARBA" id="ARBA00022741"/>
    </source>
</evidence>
<dbReference type="InterPro" id="IPR003439">
    <property type="entry name" value="ABC_transporter-like_ATP-bd"/>
</dbReference>
<comment type="caution">
    <text evidence="5">The sequence shown here is derived from an EMBL/GenBank/DDBJ whole genome shotgun (WGS) entry which is preliminary data.</text>
</comment>
<keyword evidence="6" id="KW-1185">Reference proteome</keyword>
<evidence type="ECO:0000256" key="1">
    <source>
        <dbReference type="ARBA" id="ARBA00022448"/>
    </source>
</evidence>
<sequence length="290" mass="32114">MLLTATQIRKRFGDHQAVDGVDISLLEGQCLGLLGPNGAGKSTTLEMLEGVQQPDSGSILFAGHPLSNSYREQIGIQFQQTALPDYLTVRECIELFSSFYHQCISVDELVALCDLGKFIDKLHFHLSGGQRQRLLLALSLVNQPRLLFLDEPTTGLDPVARAQFWETLKQLKAQGLTMLLTTHYMDEAAELCDRTALMNHGKIVAEDTPQALLKDHFAPLLAELDGSLELPSPLMDQYRVQKQSGNWTVECGSADELIAKLTSLKVPLRGFSVRQPNLNDLFIKLTGQVL</sequence>
<dbReference type="Pfam" id="PF00005">
    <property type="entry name" value="ABC_tran"/>
    <property type="match status" value="1"/>
</dbReference>
<proteinExistence type="predicted"/>
<organism evidence="5 6">
    <name type="scientific">Ferrimonas aestuarii</name>
    <dbReference type="NCBI Taxonomy" id="2569539"/>
    <lineage>
        <taxon>Bacteria</taxon>
        <taxon>Pseudomonadati</taxon>
        <taxon>Pseudomonadota</taxon>
        <taxon>Gammaproteobacteria</taxon>
        <taxon>Alteromonadales</taxon>
        <taxon>Ferrimonadaceae</taxon>
        <taxon>Ferrimonas</taxon>
    </lineage>
</organism>
<feature type="domain" description="ABC transporter" evidence="4">
    <location>
        <begin position="3"/>
        <end position="225"/>
    </location>
</feature>
<evidence type="ECO:0000313" key="6">
    <source>
        <dbReference type="Proteomes" id="UP000305675"/>
    </source>
</evidence>
<dbReference type="InterPro" id="IPR017871">
    <property type="entry name" value="ABC_transporter-like_CS"/>
</dbReference>
<dbReference type="PANTHER" id="PTHR42711:SF17">
    <property type="entry name" value="ABC TRANSPORTER ATP-BINDING PROTEIN"/>
    <property type="match status" value="1"/>
</dbReference>
<dbReference type="Proteomes" id="UP000305675">
    <property type="component" value="Unassembled WGS sequence"/>
</dbReference>
<dbReference type="InterPro" id="IPR027417">
    <property type="entry name" value="P-loop_NTPase"/>
</dbReference>
<evidence type="ECO:0000313" key="5">
    <source>
        <dbReference type="EMBL" id="TKB50083.1"/>
    </source>
</evidence>
<evidence type="ECO:0000256" key="3">
    <source>
        <dbReference type="ARBA" id="ARBA00022840"/>
    </source>
</evidence>
<dbReference type="InterPro" id="IPR003593">
    <property type="entry name" value="AAA+_ATPase"/>
</dbReference>
<name>A0A4U1BFZ5_9GAMM</name>
<dbReference type="PROSITE" id="PS50893">
    <property type="entry name" value="ABC_TRANSPORTER_2"/>
    <property type="match status" value="1"/>
</dbReference>